<organism evidence="2 3">
    <name type="scientific">Prunus armeniaca</name>
    <name type="common">Apricot</name>
    <name type="synonym">Armeniaca vulgaris</name>
    <dbReference type="NCBI Taxonomy" id="36596"/>
    <lineage>
        <taxon>Eukaryota</taxon>
        <taxon>Viridiplantae</taxon>
        <taxon>Streptophyta</taxon>
        <taxon>Embryophyta</taxon>
        <taxon>Tracheophyta</taxon>
        <taxon>Spermatophyta</taxon>
        <taxon>Magnoliopsida</taxon>
        <taxon>eudicotyledons</taxon>
        <taxon>Gunneridae</taxon>
        <taxon>Pentapetalae</taxon>
        <taxon>rosids</taxon>
        <taxon>fabids</taxon>
        <taxon>Rosales</taxon>
        <taxon>Rosaceae</taxon>
        <taxon>Amygdaloideae</taxon>
        <taxon>Amygdaleae</taxon>
        <taxon>Prunus</taxon>
    </lineage>
</organism>
<dbReference type="Proteomes" id="UP000507245">
    <property type="component" value="Unassembled WGS sequence"/>
</dbReference>
<sequence>MLDREKQAKKQQDAEYEGARGRANNQLKSPLNHMLLPMTRIVCTLEY</sequence>
<accession>A0A6J5W2X6</accession>
<dbReference type="EMBL" id="CAEKKB010000001">
    <property type="protein sequence ID" value="CAB4294342.1"/>
    <property type="molecule type" value="Genomic_DNA"/>
</dbReference>
<proteinExistence type="predicted"/>
<name>A0A6J5W2X6_PRUAR</name>
<evidence type="ECO:0000313" key="3">
    <source>
        <dbReference type="Proteomes" id="UP000507245"/>
    </source>
</evidence>
<evidence type="ECO:0000256" key="1">
    <source>
        <dbReference type="SAM" id="MobiDB-lite"/>
    </source>
</evidence>
<evidence type="ECO:0000313" key="2">
    <source>
        <dbReference type="EMBL" id="CAB4294342.1"/>
    </source>
</evidence>
<protein>
    <submittedName>
        <fullName evidence="2">Uncharacterized protein</fullName>
    </submittedName>
</protein>
<feature type="compositionally biased region" description="Basic and acidic residues" evidence="1">
    <location>
        <begin position="1"/>
        <end position="20"/>
    </location>
</feature>
<feature type="region of interest" description="Disordered" evidence="1">
    <location>
        <begin position="1"/>
        <end position="28"/>
    </location>
</feature>
<reference evidence="3" key="1">
    <citation type="journal article" date="2020" name="Genome Biol.">
        <title>Gamete binning: chromosome-level and haplotype-resolved genome assembly enabled by high-throughput single-cell sequencing of gamete genomes.</title>
        <authorList>
            <person name="Campoy J.A."/>
            <person name="Sun H."/>
            <person name="Goel M."/>
            <person name="Jiao W.-B."/>
            <person name="Folz-Donahue K."/>
            <person name="Wang N."/>
            <person name="Rubio M."/>
            <person name="Liu C."/>
            <person name="Kukat C."/>
            <person name="Ruiz D."/>
            <person name="Huettel B."/>
            <person name="Schneeberger K."/>
        </authorList>
    </citation>
    <scope>NUCLEOTIDE SEQUENCE [LARGE SCALE GENOMIC DNA]</scope>
    <source>
        <strain evidence="3">cv. Rojo Pasion</strain>
    </source>
</reference>
<dbReference type="OrthoDB" id="10646664at2759"/>
<gene>
    <name evidence="2" type="ORF">ORAREDHAP_LOCUS4654</name>
</gene>
<keyword evidence="3" id="KW-1185">Reference proteome</keyword>
<dbReference type="AlphaFoldDB" id="A0A6J5W2X6"/>